<accession>A0A428K0D9</accession>
<evidence type="ECO:0000313" key="3">
    <source>
        <dbReference type="EMBL" id="RSK39855.1"/>
    </source>
</evidence>
<dbReference type="Pfam" id="PF13585">
    <property type="entry name" value="CHU_C"/>
    <property type="match status" value="1"/>
</dbReference>
<dbReference type="InterPro" id="IPR014755">
    <property type="entry name" value="Cu-Rt/internalin_Ig-like"/>
</dbReference>
<dbReference type="InterPro" id="IPR026341">
    <property type="entry name" value="T9SS_type_B"/>
</dbReference>
<keyword evidence="4" id="KW-1185">Reference proteome</keyword>
<dbReference type="EMBL" id="RWBG01000003">
    <property type="protein sequence ID" value="RSK39855.1"/>
    <property type="molecule type" value="Genomic_DNA"/>
</dbReference>
<feature type="chain" id="PRO_5019076954" evidence="2">
    <location>
        <begin position="26"/>
        <end position="1300"/>
    </location>
</feature>
<gene>
    <name evidence="3" type="ORF">EJA19_08210</name>
</gene>
<keyword evidence="1 2" id="KW-0732">Signal</keyword>
<name>A0A428K0D9_9FLAO</name>
<dbReference type="Proteomes" id="UP000270620">
    <property type="component" value="Unassembled WGS sequence"/>
</dbReference>
<comment type="caution">
    <text evidence="3">The sequence shown here is derived from an EMBL/GenBank/DDBJ whole genome shotgun (WGS) entry which is preliminary data.</text>
</comment>
<dbReference type="Gene3D" id="2.60.40.1220">
    <property type="match status" value="4"/>
</dbReference>
<evidence type="ECO:0000256" key="2">
    <source>
        <dbReference type="SAM" id="SignalP"/>
    </source>
</evidence>
<dbReference type="RefSeq" id="WP_125467879.1">
    <property type="nucleotide sequence ID" value="NZ_RWBG01000003.1"/>
</dbReference>
<protein>
    <submittedName>
        <fullName evidence="3">Gliding motility-associated C-terminal domain-containing protein</fullName>
    </submittedName>
</protein>
<dbReference type="OrthoDB" id="1652165at2"/>
<reference evidence="3 4" key="1">
    <citation type="submission" date="2018-12" db="EMBL/GenBank/DDBJ databases">
        <title>Mangrovimonas spongiae sp. nov., a novel member of the genus Mangrovimonas isolated from marine sponge.</title>
        <authorList>
            <person name="Zhuang L."/>
            <person name="Luo L."/>
        </authorList>
    </citation>
    <scope>NUCLEOTIDE SEQUENCE [LARGE SCALE GENOMIC DNA]</scope>
    <source>
        <strain evidence="3 4">HN-E26</strain>
    </source>
</reference>
<organism evidence="3 4">
    <name type="scientific">Mangrovimonas spongiae</name>
    <dbReference type="NCBI Taxonomy" id="2494697"/>
    <lineage>
        <taxon>Bacteria</taxon>
        <taxon>Pseudomonadati</taxon>
        <taxon>Bacteroidota</taxon>
        <taxon>Flavobacteriia</taxon>
        <taxon>Flavobacteriales</taxon>
        <taxon>Flavobacteriaceae</taxon>
        <taxon>Mangrovimonas</taxon>
    </lineage>
</organism>
<evidence type="ECO:0000256" key="1">
    <source>
        <dbReference type="ARBA" id="ARBA00022729"/>
    </source>
</evidence>
<feature type="signal peptide" evidence="2">
    <location>
        <begin position="1"/>
        <end position="25"/>
    </location>
</feature>
<proteinExistence type="predicted"/>
<sequence length="1300" mass="138974">MKKGNTIKKYIILSAFLSLFTQLYAQEPNDCVDAVTVCGNGTFMSNASGYGDLEFSDACGSYEHESIWLRVEIVQDGTLGFDLIPEDPNIAVDYDFWVFGPNRNCANIGSPIRCATTNPEQAGLSNNHTGMNGTATVTQTGPGNNGNGYVRWLDVLAGEYYYIVIDRPHDLAPGADTPFEIQWTGSAMQGDGAFPAPPDANEIGDVKQCSITPDIGVFDLNSLSSSISNDLANETVEYFSSLADATDGTNPLPGFYVNTSNPEHVYAKVSSGITDCYAIVEFDLIVTPLPTASLAVSDTTICEGDNVTFTITGTPYAAVHYTIDGSATQEVVLDDTGVASFVESPTTGMTWQLEDTEVINYDGTVVCSEPLSETETVTVTPTIIPTFTPVDPICEGDALAALPTTSDNGVTGTWSPTLDNTTTTTYTFTPDAGQCAVTETMEIIVNPIVTPTFTPVDPICEGDTLAALPTTSDNGITGTWSPALDNITTTTYTFTPDAGQCAVTETMEIIVNPTIIPTFTQVDPICEGDALAALPTTSNNGVTGTWSPALDNTTTTTYTFTPDAGQCAVMETMEIIVNPTIIPIFTPVDPICEGETLGALPTTSDNGVAGTWSPALDNTTTTTYTFTPDAGQCAVSETMEIIVNPGVVPEFTPVDPICEGDALAALPTTSDNGVTGTWSPALDNTTTTTYTFTPDAGQCAVTETMEIIVNPIVTPTFTPVDPICEGDTLAALPTTSDNGITGTWSPALDNTTTTTYTFTPDAGQCAVTETMEIIVNPTIIPTFTQVAPICEGDTLAALPTTSNNGVTGTWSPALDNTTTTTYTFTPDAGQCAVTEIMEIIVSPVPTIDVTSLTECGTSGNGIYAFDLDAEVANILGSTQNVSDFDVAFYEDSAATIEITQNPYNNTVAYNQTIYVQITNNSSLCFEIFPFELYVEDAAMATMPNPVVVCDDDGLNDGFHEFDLTTLNAEVLNGQNAADYQVTYHETPQGALDGTDLITNPEAFVNSVVNNQTIHIRVENVNIPDVCIATTSVDYTVSPVLTPVISSLDGTNTLCVDYLTDAVQNQVTLVSDIQGANYAYTWYLNGTEIVGANQDTYVINTNAPGLYTVSVTEIQNTANCDSDVSQPFEVFQSGQAVLVNVAQSDGLEANPSIVITVEGYGEYWFQLDDGSIVNNGGVFTNVSSGEHTVYVYDMKTENPSCGVLTIEDINIVGYPKFFTPNDDSYNDTWNITAFEHQNSAQITIYDRYGKIITRIRPSGPGWDGTYKGEKVPSTDYWFVLTYLDDMSGQQKQFKSHFALKR</sequence>
<dbReference type="NCBIfam" id="TIGR04131">
    <property type="entry name" value="Bac_Flav_CTERM"/>
    <property type="match status" value="1"/>
</dbReference>
<evidence type="ECO:0000313" key="4">
    <source>
        <dbReference type="Proteomes" id="UP000270620"/>
    </source>
</evidence>